<proteinExistence type="predicted"/>
<keyword evidence="2" id="KW-1185">Reference proteome</keyword>
<sequence length="153" mass="17278">MGVSVMKWKDKQEVLLLSTYHSDEMVSRAFYKKYGNNAPNHARGNSLGNVEEFASSWRVGGKKACSRGIEEGMPYKASIGLGSAFNVSRSFGDAKEAQEGVVWKVQTFTMIITNYSDNNRVNFFSIRMIFFQVSFAFGRHRQQPSSKVRKDSP</sequence>
<dbReference type="EMBL" id="KZ309778">
    <property type="protein sequence ID" value="KAG8239645.1"/>
    <property type="molecule type" value="Genomic_DNA"/>
</dbReference>
<gene>
    <name evidence="1" type="ORF">J437_LFUL019006</name>
</gene>
<dbReference type="AlphaFoldDB" id="A0A8K0P864"/>
<dbReference type="Proteomes" id="UP000792457">
    <property type="component" value="Unassembled WGS sequence"/>
</dbReference>
<reference evidence="1" key="2">
    <citation type="submission" date="2017-10" db="EMBL/GenBank/DDBJ databases">
        <title>Ladona fulva Genome sequencing and assembly.</title>
        <authorList>
            <person name="Murali S."/>
            <person name="Richards S."/>
            <person name="Bandaranaike D."/>
            <person name="Bellair M."/>
            <person name="Blankenburg K."/>
            <person name="Chao H."/>
            <person name="Dinh H."/>
            <person name="Doddapaneni H."/>
            <person name="Dugan-Rocha S."/>
            <person name="Elkadiri S."/>
            <person name="Gnanaolivu R."/>
            <person name="Hernandez B."/>
            <person name="Skinner E."/>
            <person name="Javaid M."/>
            <person name="Lee S."/>
            <person name="Li M."/>
            <person name="Ming W."/>
            <person name="Munidasa M."/>
            <person name="Muniz J."/>
            <person name="Nguyen L."/>
            <person name="Hughes D."/>
            <person name="Osuji N."/>
            <person name="Pu L.-L."/>
            <person name="Puazo M."/>
            <person name="Qu C."/>
            <person name="Quiroz J."/>
            <person name="Raj R."/>
            <person name="Weissenberger G."/>
            <person name="Xin Y."/>
            <person name="Zou X."/>
            <person name="Han Y."/>
            <person name="Worley K."/>
            <person name="Muzny D."/>
            <person name="Gibbs R."/>
        </authorList>
    </citation>
    <scope>NUCLEOTIDE SEQUENCE</scope>
    <source>
        <strain evidence="1">Sampled in the wild</strain>
    </source>
</reference>
<evidence type="ECO:0000313" key="1">
    <source>
        <dbReference type="EMBL" id="KAG8239645.1"/>
    </source>
</evidence>
<evidence type="ECO:0000313" key="2">
    <source>
        <dbReference type="Proteomes" id="UP000792457"/>
    </source>
</evidence>
<protein>
    <submittedName>
        <fullName evidence="1">Uncharacterized protein</fullName>
    </submittedName>
</protein>
<reference evidence="1" key="1">
    <citation type="submission" date="2013-04" db="EMBL/GenBank/DDBJ databases">
        <authorList>
            <person name="Qu J."/>
            <person name="Murali S.C."/>
            <person name="Bandaranaike D."/>
            <person name="Bellair M."/>
            <person name="Blankenburg K."/>
            <person name="Chao H."/>
            <person name="Dinh H."/>
            <person name="Doddapaneni H."/>
            <person name="Downs B."/>
            <person name="Dugan-Rocha S."/>
            <person name="Elkadiri S."/>
            <person name="Gnanaolivu R.D."/>
            <person name="Hernandez B."/>
            <person name="Javaid M."/>
            <person name="Jayaseelan J.C."/>
            <person name="Lee S."/>
            <person name="Li M."/>
            <person name="Ming W."/>
            <person name="Munidasa M."/>
            <person name="Muniz J."/>
            <person name="Nguyen L."/>
            <person name="Ongeri F."/>
            <person name="Osuji N."/>
            <person name="Pu L.-L."/>
            <person name="Puazo M."/>
            <person name="Qu C."/>
            <person name="Quiroz J."/>
            <person name="Raj R."/>
            <person name="Weissenberger G."/>
            <person name="Xin Y."/>
            <person name="Zou X."/>
            <person name="Han Y."/>
            <person name="Richards S."/>
            <person name="Worley K."/>
            <person name="Muzny D."/>
            <person name="Gibbs R."/>
        </authorList>
    </citation>
    <scope>NUCLEOTIDE SEQUENCE</scope>
    <source>
        <strain evidence="1">Sampled in the wild</strain>
    </source>
</reference>
<accession>A0A8K0P864</accession>
<comment type="caution">
    <text evidence="1">The sequence shown here is derived from an EMBL/GenBank/DDBJ whole genome shotgun (WGS) entry which is preliminary data.</text>
</comment>
<organism evidence="1 2">
    <name type="scientific">Ladona fulva</name>
    <name type="common">Scarce chaser dragonfly</name>
    <name type="synonym">Libellula fulva</name>
    <dbReference type="NCBI Taxonomy" id="123851"/>
    <lineage>
        <taxon>Eukaryota</taxon>
        <taxon>Metazoa</taxon>
        <taxon>Ecdysozoa</taxon>
        <taxon>Arthropoda</taxon>
        <taxon>Hexapoda</taxon>
        <taxon>Insecta</taxon>
        <taxon>Pterygota</taxon>
        <taxon>Palaeoptera</taxon>
        <taxon>Odonata</taxon>
        <taxon>Epiprocta</taxon>
        <taxon>Anisoptera</taxon>
        <taxon>Libelluloidea</taxon>
        <taxon>Libellulidae</taxon>
        <taxon>Ladona</taxon>
    </lineage>
</organism>
<name>A0A8K0P864_LADFU</name>